<gene>
    <name evidence="10" type="ORF">LBAT_0202</name>
</gene>
<evidence type="ECO:0000313" key="11">
    <source>
        <dbReference type="Proteomes" id="UP000035709"/>
    </source>
</evidence>
<evidence type="ECO:0000259" key="9">
    <source>
        <dbReference type="PROSITE" id="PS51480"/>
    </source>
</evidence>
<dbReference type="GO" id="GO:0047324">
    <property type="term" value="F:phosphoenolpyruvate-glycerone phosphotransferase activity"/>
    <property type="evidence" value="ECO:0007669"/>
    <property type="project" value="UniProtKB-EC"/>
</dbReference>
<feature type="domain" description="DhaL" evidence="9">
    <location>
        <begin position="6"/>
        <end position="189"/>
    </location>
</feature>
<dbReference type="AlphaFoldDB" id="A0A0D6A1G3"/>
<keyword evidence="11" id="KW-1185">Reference proteome</keyword>
<dbReference type="RefSeq" id="WP_013855373.1">
    <property type="nucleotide sequence ID" value="NZ_AP014808.1"/>
</dbReference>
<keyword evidence="4" id="KW-0808">Transferase</keyword>
<dbReference type="GO" id="GO:0004371">
    <property type="term" value="F:glycerone kinase activity"/>
    <property type="evidence" value="ECO:0007669"/>
    <property type="project" value="InterPro"/>
</dbReference>
<comment type="subunit">
    <text evidence="7">Homodimer. The dihydroxyacetone kinase complex is composed of a homodimer of DhaM, a homodimer of DhaK and the subunit DhaL.</text>
</comment>
<protein>
    <recommendedName>
        <fullName evidence="3">phosphoenolpyruvate--glycerone phosphotransferase</fullName>
        <ecNumber evidence="3">2.7.1.121</ecNumber>
    </recommendedName>
</protein>
<comment type="function">
    <text evidence="8">ADP-binding subunit of the dihydroxyacetone kinase, which is responsible for the phosphoenolpyruvate (PEP)-dependent phosphorylation of dihydroxyacetone. DhaL-ADP is converted to DhaL-ATP via a phosphoryl group transfer from DhaM and transmits it to dihydroxyacetone binds to DhaK.</text>
</comment>
<evidence type="ECO:0000256" key="7">
    <source>
        <dbReference type="ARBA" id="ARBA00046577"/>
    </source>
</evidence>
<dbReference type="InterPro" id="IPR004007">
    <property type="entry name" value="DhaL_dom"/>
</dbReference>
<keyword evidence="6" id="KW-0319">Glycerol metabolism</keyword>
<dbReference type="InterPro" id="IPR036117">
    <property type="entry name" value="DhaL_dom_sf"/>
</dbReference>
<dbReference type="KEGG" id="lae:LBAT_0202"/>
<sequence>MTLTVDTLTTWMSKFAEKVETNKQFLSDLDTPIGDGDHGFNMDRGMKAVEEKLATKPADVTSGFKIIAMALISTVGGASGPLYGTAFLEMAKKSTTTNDIGELLDAALAGIEMRGGAKPGDKTMVDVWNALVPDVKNGTLTENRITEAVAATKDMIARKGRASYLGERSKGHVDPGSQSSGYLFEALLETEGLL</sequence>
<name>A0A0D6A1G3_9LACO</name>
<dbReference type="SUPFAM" id="SSF101473">
    <property type="entry name" value="DhaL-like"/>
    <property type="match status" value="1"/>
</dbReference>
<dbReference type="NCBIfam" id="TIGR02365">
    <property type="entry name" value="dha_L_ycgS"/>
    <property type="match status" value="1"/>
</dbReference>
<dbReference type="InterPro" id="IPR050861">
    <property type="entry name" value="Dihydroxyacetone_Kinase"/>
</dbReference>
<accession>A0A0D6A1G3</accession>
<organism evidence="10 11">
    <name type="scientific">Lactobacillus acetotolerans</name>
    <dbReference type="NCBI Taxonomy" id="1600"/>
    <lineage>
        <taxon>Bacteria</taxon>
        <taxon>Bacillati</taxon>
        <taxon>Bacillota</taxon>
        <taxon>Bacilli</taxon>
        <taxon>Lactobacillales</taxon>
        <taxon>Lactobacillaceae</taxon>
        <taxon>Lactobacillus</taxon>
    </lineage>
</organism>
<dbReference type="EMBL" id="AP014808">
    <property type="protein sequence ID" value="BAQ56591.1"/>
    <property type="molecule type" value="Genomic_DNA"/>
</dbReference>
<dbReference type="FunFam" id="1.25.40.340:FF:000002">
    <property type="entry name" value="Dihydroxyacetone kinase, L subunit"/>
    <property type="match status" value="1"/>
</dbReference>
<comment type="catalytic activity">
    <reaction evidence="1">
        <text>dihydroxyacetone + phosphoenolpyruvate = dihydroxyacetone phosphate + pyruvate</text>
        <dbReference type="Rhea" id="RHEA:18381"/>
        <dbReference type="ChEBI" id="CHEBI:15361"/>
        <dbReference type="ChEBI" id="CHEBI:16016"/>
        <dbReference type="ChEBI" id="CHEBI:57642"/>
        <dbReference type="ChEBI" id="CHEBI:58702"/>
        <dbReference type="EC" id="2.7.1.121"/>
    </reaction>
</comment>
<dbReference type="STRING" id="1600.LBAT_0202"/>
<evidence type="ECO:0000256" key="5">
    <source>
        <dbReference type="ARBA" id="ARBA00022777"/>
    </source>
</evidence>
<evidence type="ECO:0000256" key="6">
    <source>
        <dbReference type="ARBA" id="ARBA00022798"/>
    </source>
</evidence>
<keyword evidence="5 10" id="KW-0418">Kinase</keyword>
<reference evidence="10 11" key="1">
    <citation type="submission" date="2015-03" db="EMBL/GenBank/DDBJ databases">
        <title>Complete genome sequence of Lactobacillus acetotolerans NBRC 13120.</title>
        <authorList>
            <person name="Toh H."/>
            <person name="Morita H."/>
            <person name="Fujita N."/>
        </authorList>
    </citation>
    <scope>NUCLEOTIDE SEQUENCE [LARGE SCALE GENOMIC DNA]</scope>
    <source>
        <strain evidence="10 11">NBRC 13120</strain>
    </source>
</reference>
<dbReference type="GO" id="GO:0005829">
    <property type="term" value="C:cytosol"/>
    <property type="evidence" value="ECO:0007669"/>
    <property type="project" value="TreeGrafter"/>
</dbReference>
<evidence type="ECO:0000256" key="2">
    <source>
        <dbReference type="ARBA" id="ARBA00004745"/>
    </source>
</evidence>
<dbReference type="Pfam" id="PF02734">
    <property type="entry name" value="Dak2"/>
    <property type="match status" value="1"/>
</dbReference>
<dbReference type="PANTHER" id="PTHR28629:SF4">
    <property type="entry name" value="TRIOKINASE_FMN CYCLASE"/>
    <property type="match status" value="1"/>
</dbReference>
<evidence type="ECO:0000256" key="1">
    <source>
        <dbReference type="ARBA" id="ARBA00001113"/>
    </source>
</evidence>
<evidence type="ECO:0000256" key="8">
    <source>
        <dbReference type="ARBA" id="ARBA00055771"/>
    </source>
</evidence>
<dbReference type="OrthoDB" id="9800291at2"/>
<dbReference type="Gene3D" id="1.25.40.340">
    <property type="match status" value="1"/>
</dbReference>
<dbReference type="PANTHER" id="PTHR28629">
    <property type="entry name" value="TRIOKINASE/FMN CYCLASE"/>
    <property type="match status" value="1"/>
</dbReference>
<dbReference type="PROSITE" id="PS51480">
    <property type="entry name" value="DHAL"/>
    <property type="match status" value="1"/>
</dbReference>
<dbReference type="PATRIC" id="fig|1600.4.peg.207"/>
<dbReference type="GO" id="GO:0019563">
    <property type="term" value="P:glycerol catabolic process"/>
    <property type="evidence" value="ECO:0007669"/>
    <property type="project" value="TreeGrafter"/>
</dbReference>
<evidence type="ECO:0000256" key="3">
    <source>
        <dbReference type="ARBA" id="ARBA00012095"/>
    </source>
</evidence>
<dbReference type="InterPro" id="IPR012737">
    <property type="entry name" value="DhaK_L_YcgS"/>
</dbReference>
<evidence type="ECO:0000313" key="10">
    <source>
        <dbReference type="EMBL" id="BAQ56591.1"/>
    </source>
</evidence>
<dbReference type="SMART" id="SM01120">
    <property type="entry name" value="Dak2"/>
    <property type="match status" value="1"/>
</dbReference>
<proteinExistence type="predicted"/>
<dbReference type="EC" id="2.7.1.121" evidence="3"/>
<dbReference type="Proteomes" id="UP000035709">
    <property type="component" value="Chromosome"/>
</dbReference>
<comment type="pathway">
    <text evidence="2">Polyol metabolism; glycerol degradation.</text>
</comment>
<evidence type="ECO:0000256" key="4">
    <source>
        <dbReference type="ARBA" id="ARBA00022679"/>
    </source>
</evidence>